<proteinExistence type="predicted"/>
<reference evidence="1" key="1">
    <citation type="submission" date="2018-05" db="EMBL/GenBank/DDBJ databases">
        <authorList>
            <person name="Lanie J.A."/>
            <person name="Ng W.-L."/>
            <person name="Kazmierczak K.M."/>
            <person name="Andrzejewski T.M."/>
            <person name="Davidsen T.M."/>
            <person name="Wayne K.J."/>
            <person name="Tettelin H."/>
            <person name="Glass J.I."/>
            <person name="Rusch D."/>
            <person name="Podicherti R."/>
            <person name="Tsui H.-C.T."/>
            <person name="Winkler M.E."/>
        </authorList>
    </citation>
    <scope>NUCLEOTIDE SEQUENCE</scope>
</reference>
<protein>
    <submittedName>
        <fullName evidence="1">Uncharacterized protein</fullName>
    </submittedName>
</protein>
<gene>
    <name evidence="1" type="ORF">METZ01_LOCUS32462</name>
</gene>
<accession>A0A381QL61</accession>
<sequence length="88" mass="9708">MKSIIVTLGFIVILSGCESTDDDGIPRIRSQRDADAYNATVSSTGERIICEREKVIGSNIRQLVCLTVNQRDAIARAARENINTNDVR</sequence>
<organism evidence="1">
    <name type="scientific">marine metagenome</name>
    <dbReference type="NCBI Taxonomy" id="408172"/>
    <lineage>
        <taxon>unclassified sequences</taxon>
        <taxon>metagenomes</taxon>
        <taxon>ecological metagenomes</taxon>
    </lineage>
</organism>
<name>A0A381QL61_9ZZZZ</name>
<dbReference type="EMBL" id="UINC01001394">
    <property type="protein sequence ID" value="SUZ79608.1"/>
    <property type="molecule type" value="Genomic_DNA"/>
</dbReference>
<evidence type="ECO:0000313" key="1">
    <source>
        <dbReference type="EMBL" id="SUZ79608.1"/>
    </source>
</evidence>
<dbReference type="PROSITE" id="PS51257">
    <property type="entry name" value="PROKAR_LIPOPROTEIN"/>
    <property type="match status" value="1"/>
</dbReference>
<dbReference type="AlphaFoldDB" id="A0A381QL61"/>